<organism evidence="1 2">
    <name type="scientific">Desulfitobacterium metallireducens DSM 15288</name>
    <dbReference type="NCBI Taxonomy" id="871968"/>
    <lineage>
        <taxon>Bacteria</taxon>
        <taxon>Bacillati</taxon>
        <taxon>Bacillota</taxon>
        <taxon>Clostridia</taxon>
        <taxon>Eubacteriales</taxon>
        <taxon>Desulfitobacteriaceae</taxon>
        <taxon>Desulfitobacterium</taxon>
    </lineage>
</organism>
<protein>
    <submittedName>
        <fullName evidence="1">Glycosyltransferase family 1</fullName>
    </submittedName>
</protein>
<dbReference type="Gene3D" id="3.40.50.2000">
    <property type="entry name" value="Glycogen Phosphorylase B"/>
    <property type="match status" value="1"/>
</dbReference>
<evidence type="ECO:0000313" key="1">
    <source>
        <dbReference type="EMBL" id="AHF06043.1"/>
    </source>
</evidence>
<dbReference type="STRING" id="871968.DESME_02435"/>
<dbReference type="GO" id="GO:0016740">
    <property type="term" value="F:transferase activity"/>
    <property type="evidence" value="ECO:0007669"/>
    <property type="project" value="UniProtKB-KW"/>
</dbReference>
<dbReference type="RefSeq" id="WP_006716506.1">
    <property type="nucleotide sequence ID" value="NZ_CP007032.1"/>
</dbReference>
<name>W0E932_9FIRM</name>
<sequence length="329" mass="37694">MPTIIYPPTLPWNWMVQRPQQLLKQLSLLGYTILYEDIGTFPQPNFQPLSDTLFLCQGLSPLTLPHPRPRILWLTFPQHVRLIPRYQPDYVIFDCSDEPKNEFSAWEEYWPEMLSQANLVFATSTSLFEKLSLQHPLVKLIPNGVDSSHFALPQARPSDLPDDKPLVGYSGAIAPWLDWPLLQDVITHNPDFHFIFLGALVKLTRFPLQANNLSYLGLKPYNNLPGYLQQFNIGLIPFQLTDMTKGCNPIKLYEYAAAGIPVVATPLPELSHVSYSGVYLASDSNHFSKALSKAYLEKANETARKSFAFENDWWKRAEEVKQHLQKFCF</sequence>
<evidence type="ECO:0000313" key="2">
    <source>
        <dbReference type="Proteomes" id="UP000010847"/>
    </source>
</evidence>
<dbReference type="Pfam" id="PF13692">
    <property type="entry name" value="Glyco_trans_1_4"/>
    <property type="match status" value="1"/>
</dbReference>
<dbReference type="eggNOG" id="COG0438">
    <property type="taxonomic scope" value="Bacteria"/>
</dbReference>
<keyword evidence="1" id="KW-0808">Transferase</keyword>
<dbReference type="HOGENOM" id="CLU_041132_0_0_9"/>
<dbReference type="EMBL" id="CP007032">
    <property type="protein sequence ID" value="AHF06043.1"/>
    <property type="molecule type" value="Genomic_DNA"/>
</dbReference>
<gene>
    <name evidence="1" type="ORF">DESME_02435</name>
</gene>
<reference evidence="1 2" key="1">
    <citation type="submission" date="2013-12" db="EMBL/GenBank/DDBJ databases">
        <authorList>
            <consortium name="DOE Joint Genome Institute"/>
            <person name="Smidt H."/>
            <person name="Huntemann M."/>
            <person name="Han J."/>
            <person name="Chen A."/>
            <person name="Kyrpides N."/>
            <person name="Mavromatis K."/>
            <person name="Markowitz V."/>
            <person name="Palaniappan K."/>
            <person name="Ivanova N."/>
            <person name="Schaumberg A."/>
            <person name="Pati A."/>
            <person name="Liolios K."/>
            <person name="Nordberg H.P."/>
            <person name="Cantor M.N."/>
            <person name="Hua S.X."/>
            <person name="Woyke T."/>
        </authorList>
    </citation>
    <scope>NUCLEOTIDE SEQUENCE [LARGE SCALE GENOMIC DNA]</scope>
    <source>
        <strain evidence="2">DSM 15288</strain>
    </source>
</reference>
<accession>W0E932</accession>
<proteinExistence type="predicted"/>
<dbReference type="AlphaFoldDB" id="W0E932"/>
<dbReference type="KEGG" id="dmt:DESME_02435"/>
<dbReference type="SUPFAM" id="SSF53756">
    <property type="entry name" value="UDP-Glycosyltransferase/glycogen phosphorylase"/>
    <property type="match status" value="1"/>
</dbReference>
<dbReference type="OrthoDB" id="9816564at2"/>
<keyword evidence="2" id="KW-1185">Reference proteome</keyword>
<dbReference type="Proteomes" id="UP000010847">
    <property type="component" value="Chromosome"/>
</dbReference>